<sequence length="156" mass="16691">MLFTPLLALAFTGSACATWVIEPQKGFKAKNDQQAASISKAYVSAVESYYQTLTTGADWTKAWDVMRAYQQTGKDVPEAATASNTVLTYTTTPAWYNAIPTEAKTVFDGMNKKKEEIQASVLADQNTSSEAARPLGRGLYLGGAITAVIAGLVVVL</sequence>
<evidence type="ECO:0000313" key="3">
    <source>
        <dbReference type="Proteomes" id="UP000800039"/>
    </source>
</evidence>
<dbReference type="AlphaFoldDB" id="A0A9P4L7K2"/>
<protein>
    <submittedName>
        <fullName evidence="2">Uncharacterized protein</fullName>
    </submittedName>
</protein>
<feature type="chain" id="PRO_5040271801" evidence="1">
    <location>
        <begin position="18"/>
        <end position="156"/>
    </location>
</feature>
<name>A0A9P4L7K2_9PLEO</name>
<feature type="signal peptide" evidence="1">
    <location>
        <begin position="1"/>
        <end position="17"/>
    </location>
</feature>
<dbReference type="OrthoDB" id="5419608at2759"/>
<evidence type="ECO:0000313" key="2">
    <source>
        <dbReference type="EMBL" id="KAF1844193.1"/>
    </source>
</evidence>
<dbReference type="RefSeq" id="XP_040786756.1">
    <property type="nucleotide sequence ID" value="XM_040936148.1"/>
</dbReference>
<organism evidence="2 3">
    <name type="scientific">Cucurbitaria berberidis CBS 394.84</name>
    <dbReference type="NCBI Taxonomy" id="1168544"/>
    <lineage>
        <taxon>Eukaryota</taxon>
        <taxon>Fungi</taxon>
        <taxon>Dikarya</taxon>
        <taxon>Ascomycota</taxon>
        <taxon>Pezizomycotina</taxon>
        <taxon>Dothideomycetes</taxon>
        <taxon>Pleosporomycetidae</taxon>
        <taxon>Pleosporales</taxon>
        <taxon>Pleosporineae</taxon>
        <taxon>Cucurbitariaceae</taxon>
        <taxon>Cucurbitaria</taxon>
    </lineage>
</organism>
<dbReference type="GeneID" id="63853399"/>
<keyword evidence="3" id="KW-1185">Reference proteome</keyword>
<proteinExistence type="predicted"/>
<keyword evidence="1" id="KW-0732">Signal</keyword>
<comment type="caution">
    <text evidence="2">The sequence shown here is derived from an EMBL/GenBank/DDBJ whole genome shotgun (WGS) entry which is preliminary data.</text>
</comment>
<reference evidence="2" key="1">
    <citation type="submission" date="2020-01" db="EMBL/GenBank/DDBJ databases">
        <authorList>
            <consortium name="DOE Joint Genome Institute"/>
            <person name="Haridas S."/>
            <person name="Albert R."/>
            <person name="Binder M."/>
            <person name="Bloem J."/>
            <person name="Labutti K."/>
            <person name="Salamov A."/>
            <person name="Andreopoulos B."/>
            <person name="Baker S.E."/>
            <person name="Barry K."/>
            <person name="Bills G."/>
            <person name="Bluhm B.H."/>
            <person name="Cannon C."/>
            <person name="Castanera R."/>
            <person name="Culley D.E."/>
            <person name="Daum C."/>
            <person name="Ezra D."/>
            <person name="Gonzalez J.B."/>
            <person name="Henrissat B."/>
            <person name="Kuo A."/>
            <person name="Liang C."/>
            <person name="Lipzen A."/>
            <person name="Lutzoni F."/>
            <person name="Magnuson J."/>
            <person name="Mondo S."/>
            <person name="Nolan M."/>
            <person name="Ohm R."/>
            <person name="Pangilinan J."/>
            <person name="Park H.-J."/>
            <person name="Ramirez L."/>
            <person name="Alfaro M."/>
            <person name="Sun H."/>
            <person name="Tritt A."/>
            <person name="Yoshinaga Y."/>
            <person name="Zwiers L.-H."/>
            <person name="Turgeon B.G."/>
            <person name="Goodwin S.B."/>
            <person name="Spatafora J.W."/>
            <person name="Crous P.W."/>
            <person name="Grigoriev I.V."/>
        </authorList>
    </citation>
    <scope>NUCLEOTIDE SEQUENCE</scope>
    <source>
        <strain evidence="2">CBS 394.84</strain>
    </source>
</reference>
<gene>
    <name evidence="2" type="ORF">K460DRAFT_397331</name>
</gene>
<dbReference type="Proteomes" id="UP000800039">
    <property type="component" value="Unassembled WGS sequence"/>
</dbReference>
<dbReference type="EMBL" id="ML976617">
    <property type="protein sequence ID" value="KAF1844193.1"/>
    <property type="molecule type" value="Genomic_DNA"/>
</dbReference>
<accession>A0A9P4L7K2</accession>
<evidence type="ECO:0000256" key="1">
    <source>
        <dbReference type="SAM" id="SignalP"/>
    </source>
</evidence>